<dbReference type="AlphaFoldDB" id="A0A6L6YK18"/>
<dbReference type="SUPFAM" id="SSF101082">
    <property type="entry name" value="Typo IV secretion system protein TraC"/>
    <property type="match status" value="1"/>
</dbReference>
<evidence type="ECO:0000256" key="1">
    <source>
        <dbReference type="SAM" id="Coils"/>
    </source>
</evidence>
<keyword evidence="1" id="KW-0175">Coiled coil</keyword>
<evidence type="ECO:0000313" key="4">
    <source>
        <dbReference type="Proteomes" id="UP000472580"/>
    </source>
</evidence>
<dbReference type="Pfam" id="PF07996">
    <property type="entry name" value="T4SS"/>
    <property type="match status" value="1"/>
</dbReference>
<reference evidence="3 4" key="1">
    <citation type="submission" date="2019-12" db="EMBL/GenBank/DDBJ databases">
        <title>Microbes associate with the intestines of laboratory mice.</title>
        <authorList>
            <person name="Navarre W."/>
            <person name="Wong E."/>
        </authorList>
    </citation>
    <scope>NUCLEOTIDE SEQUENCE [LARGE SCALE GENOMIC DNA]</scope>
    <source>
        <strain evidence="3 4">NM82_D38</strain>
    </source>
</reference>
<evidence type="ECO:0008006" key="5">
    <source>
        <dbReference type="Google" id="ProtNLM"/>
    </source>
</evidence>
<dbReference type="RefSeq" id="WP_160335471.1">
    <property type="nucleotide sequence ID" value="NZ_WSRP01000020.1"/>
</dbReference>
<feature type="signal peptide" evidence="2">
    <location>
        <begin position="1"/>
        <end position="22"/>
    </location>
</feature>
<protein>
    <recommendedName>
        <fullName evidence="5">P-type DNA transfer protein VirB5</fullName>
    </recommendedName>
</protein>
<dbReference type="InterPro" id="IPR014158">
    <property type="entry name" value="T4SS_VirB5"/>
</dbReference>
<feature type="coiled-coil region" evidence="1">
    <location>
        <begin position="33"/>
        <end position="60"/>
    </location>
</feature>
<keyword evidence="4" id="KW-1185">Reference proteome</keyword>
<feature type="chain" id="PRO_5026799478" description="P-type DNA transfer protein VirB5" evidence="2">
    <location>
        <begin position="23"/>
        <end position="239"/>
    </location>
</feature>
<accession>A0A6L6YK18</accession>
<dbReference type="Proteomes" id="UP000472580">
    <property type="component" value="Unassembled WGS sequence"/>
</dbReference>
<dbReference type="OrthoDB" id="9780974at2"/>
<dbReference type="Gene3D" id="1.20.58.430">
    <property type="entry name" value="Type IV secretion system, VirB5-domain"/>
    <property type="match status" value="1"/>
</dbReference>
<name>A0A6L6YK18_9BURK</name>
<dbReference type="CDD" id="cd14262">
    <property type="entry name" value="VirB5_like"/>
    <property type="match status" value="1"/>
</dbReference>
<evidence type="ECO:0000313" key="3">
    <source>
        <dbReference type="EMBL" id="MVX57038.1"/>
    </source>
</evidence>
<evidence type="ECO:0000256" key="2">
    <source>
        <dbReference type="SAM" id="SignalP"/>
    </source>
</evidence>
<keyword evidence="2" id="KW-0732">Signal</keyword>
<sequence>MKYKKLLLAAVLSAGLTSGAFASGIPTVDAAAIAQMVQQLTQLQQMYSQLQAQYNTAVSQLNAITGNRGLGMIHYDSKLRNLIPLDAQLRLNAIVRGTGSLSSLGKEVFDRLNLGQACENYTGEVKENCLKSQSFVAEQQAILEETQKTVTQRLEKVELLMQQINSATDAKAIADLSARIQAEQVALSSSKLAAEFQQAQMNQQAEIVKEQARQEAMKQIFPELTQEDVKNALKPIKMR</sequence>
<dbReference type="InterPro" id="IPR023220">
    <property type="entry name" value="T4SS_VirB5-domain"/>
</dbReference>
<dbReference type="EMBL" id="WSRP01000020">
    <property type="protein sequence ID" value="MVX57038.1"/>
    <property type="molecule type" value="Genomic_DNA"/>
</dbReference>
<proteinExistence type="predicted"/>
<organism evidence="3 4">
    <name type="scientific">Parasutterella muris</name>
    <dbReference type="NCBI Taxonomy" id="2565572"/>
    <lineage>
        <taxon>Bacteria</taxon>
        <taxon>Pseudomonadati</taxon>
        <taxon>Pseudomonadota</taxon>
        <taxon>Betaproteobacteria</taxon>
        <taxon>Burkholderiales</taxon>
        <taxon>Sutterellaceae</taxon>
        <taxon>Parasutterella</taxon>
    </lineage>
</organism>
<comment type="caution">
    <text evidence="3">The sequence shown here is derived from an EMBL/GenBank/DDBJ whole genome shotgun (WGS) entry which is preliminary data.</text>
</comment>
<gene>
    <name evidence="3" type="ORF">E5987_07420</name>
</gene>